<feature type="domain" description="Amine oxidase" evidence="1">
    <location>
        <begin position="19"/>
        <end position="424"/>
    </location>
</feature>
<dbReference type="EMBL" id="JBHTAS010000001">
    <property type="protein sequence ID" value="MFC7142434.1"/>
    <property type="molecule type" value="Genomic_DNA"/>
</dbReference>
<dbReference type="InterPro" id="IPR002937">
    <property type="entry name" value="Amino_oxidase"/>
</dbReference>
<dbReference type="Gene3D" id="3.50.50.60">
    <property type="entry name" value="FAD/NAD(P)-binding domain"/>
    <property type="match status" value="1"/>
</dbReference>
<dbReference type="RefSeq" id="WP_382261823.1">
    <property type="nucleotide sequence ID" value="NZ_JBHTAS010000001.1"/>
</dbReference>
<organism evidence="2 3">
    <name type="scientific">Halosimplex aquaticum</name>
    <dbReference type="NCBI Taxonomy" id="3026162"/>
    <lineage>
        <taxon>Archaea</taxon>
        <taxon>Methanobacteriati</taxon>
        <taxon>Methanobacteriota</taxon>
        <taxon>Stenosarchaea group</taxon>
        <taxon>Halobacteria</taxon>
        <taxon>Halobacteriales</taxon>
        <taxon>Haloarculaceae</taxon>
        <taxon>Halosimplex</taxon>
    </lineage>
</organism>
<evidence type="ECO:0000313" key="3">
    <source>
        <dbReference type="Proteomes" id="UP001596432"/>
    </source>
</evidence>
<gene>
    <name evidence="2" type="ORF">ACFQMA_21675</name>
</gene>
<evidence type="ECO:0000259" key="1">
    <source>
        <dbReference type="Pfam" id="PF01593"/>
    </source>
</evidence>
<protein>
    <submittedName>
        <fullName evidence="2">NAD(P)/FAD-dependent oxidoreductase</fullName>
        <ecNumber evidence="2">1.-.-.-</ecNumber>
    </submittedName>
</protein>
<keyword evidence="2" id="KW-0560">Oxidoreductase</keyword>
<dbReference type="SUPFAM" id="SSF51905">
    <property type="entry name" value="FAD/NAD(P)-binding domain"/>
    <property type="match status" value="1"/>
</dbReference>
<dbReference type="AlphaFoldDB" id="A0ABD5YDN5"/>
<name>A0ABD5YDN5_9EURY</name>
<proteinExistence type="predicted"/>
<dbReference type="InterPro" id="IPR036188">
    <property type="entry name" value="FAD/NAD-bd_sf"/>
</dbReference>
<dbReference type="EC" id="1.-.-.-" evidence="2"/>
<dbReference type="GO" id="GO:0016491">
    <property type="term" value="F:oxidoreductase activity"/>
    <property type="evidence" value="ECO:0007669"/>
    <property type="project" value="UniProtKB-KW"/>
</dbReference>
<dbReference type="PANTHER" id="PTHR42841">
    <property type="entry name" value="AMINE OXIDASE"/>
    <property type="match status" value="1"/>
</dbReference>
<dbReference type="Proteomes" id="UP001596432">
    <property type="component" value="Unassembled WGS sequence"/>
</dbReference>
<comment type="caution">
    <text evidence="2">The sequence shown here is derived from an EMBL/GenBank/DDBJ whole genome shotgun (WGS) entry which is preliminary data.</text>
</comment>
<dbReference type="Pfam" id="PF01593">
    <property type="entry name" value="Amino_oxidase"/>
    <property type="match status" value="1"/>
</dbReference>
<accession>A0ABD5YDN5</accession>
<keyword evidence="3" id="KW-1185">Reference proteome</keyword>
<evidence type="ECO:0000313" key="2">
    <source>
        <dbReference type="EMBL" id="MFC7142434.1"/>
    </source>
</evidence>
<reference evidence="2 3" key="1">
    <citation type="journal article" date="2019" name="Int. J. Syst. Evol. Microbiol.">
        <title>The Global Catalogue of Microorganisms (GCM) 10K type strain sequencing project: providing services to taxonomists for standard genome sequencing and annotation.</title>
        <authorList>
            <consortium name="The Broad Institute Genomics Platform"/>
            <consortium name="The Broad Institute Genome Sequencing Center for Infectious Disease"/>
            <person name="Wu L."/>
            <person name="Ma J."/>
        </authorList>
    </citation>
    <scope>NUCLEOTIDE SEQUENCE [LARGE SCALE GENOMIC DNA]</scope>
    <source>
        <strain evidence="2 3">XZYJT29</strain>
    </source>
</reference>
<sequence length="428" mass="45342">MGPVHGGDMSDVVIVGGGLAGLVAARRLAAEGADVTLFERRDEVGGRVRSREVDGFTLDRGFQVLFSAYPAVREELDLDALDLRTFAPGATIARPDHRSTLADPFRAPFAAIESAMNPDVTLGDKFRVLRLRRELGNADPETLLDGPEESIRDYLDRRGFSDRFVENFAAPFYGGITLDRSLSTDAGVFRYTFSMLSRGSTAVPADGMGAVPAQLADRARAAGATIETGIEVSGVEGDEGGATVEAGGETVDADAVVVATDPRSATDLTGVESIPTDALGCVTQYFSTREHRSLDTGYRIVLNASGGAPNTVAPLSTVAPEYAPDGKALLSATTLGDPDRSDEELATAVRDALVTWYPEHRFDDLELVATDRVEFAQFAQPPGFRDDLPAVDDPDGSVYLAGDYTQWSSIQGALESGQVAADAVSGEI</sequence>
<dbReference type="PRINTS" id="PR00411">
    <property type="entry name" value="PNDRDTASEI"/>
</dbReference>